<dbReference type="EMBL" id="MW689258">
    <property type="protein sequence ID" value="QVW27711.1"/>
    <property type="molecule type" value="Genomic_DNA"/>
</dbReference>
<keyword evidence="1" id="KW-0418">Kinase</keyword>
<proteinExistence type="predicted"/>
<keyword evidence="2" id="KW-1185">Reference proteome</keyword>
<name>A0A8E7FMV7_9CAUD</name>
<organism evidence="1 2">
    <name type="scientific">Hafnia phage Pocis76</name>
    <dbReference type="NCBI Taxonomy" id="2831174"/>
    <lineage>
        <taxon>Viruses</taxon>
        <taxon>Duplodnaviria</taxon>
        <taxon>Heunggongvirae</taxon>
        <taxon>Uroviricota</taxon>
        <taxon>Caudoviricetes</taxon>
        <taxon>Drexlerviridae</taxon>
        <taxon>Tempevirinae</taxon>
        <taxon>Pocisvirus</taxon>
        <taxon>Pocisvirus pocis76</taxon>
    </lineage>
</organism>
<evidence type="ECO:0000313" key="2">
    <source>
        <dbReference type="Proteomes" id="UP000678489"/>
    </source>
</evidence>
<sequence>MAKIITLNAPAGAGKDTIGYHFSKEIGCDIVSFKAPMFNIASSMLGAIDYQKFLAAYNDRSQKEKPHDFLGGKSCREFMIWISESVMKPVFGNQVFGKRFAEELKDYVYVCTDGGFVDEVYPLIKAGHEVIICRLHRNGYTFDGDSRNYVYLPAEWHGLNGYRELDFDLIEGDAMHTVNEIIRAVF</sequence>
<keyword evidence="1" id="KW-0808">Transferase</keyword>
<dbReference type="GO" id="GO:0016301">
    <property type="term" value="F:kinase activity"/>
    <property type="evidence" value="ECO:0007669"/>
    <property type="project" value="UniProtKB-KW"/>
</dbReference>
<accession>A0A8E7FMV7</accession>
<protein>
    <submittedName>
        <fullName evidence="1">Kinase</fullName>
    </submittedName>
</protein>
<dbReference type="Proteomes" id="UP000678489">
    <property type="component" value="Segment"/>
</dbReference>
<reference evidence="1" key="1">
    <citation type="submission" date="2021-03" db="EMBL/GenBank/DDBJ databases">
        <title>Complete genome sequence of Hafnia phage Pocis76.</title>
        <authorList>
            <person name="Dislers A."/>
            <person name="Zrelovs N."/>
            <person name="Kazaks A."/>
        </authorList>
    </citation>
    <scope>NUCLEOTIDE SEQUENCE</scope>
</reference>
<evidence type="ECO:0000313" key="1">
    <source>
        <dbReference type="EMBL" id="QVW27711.1"/>
    </source>
</evidence>